<dbReference type="Gene3D" id="2.40.128.110">
    <property type="entry name" value="Lipid/polyisoprenoid-binding, YceI-like"/>
    <property type="match status" value="1"/>
</dbReference>
<dbReference type="SMART" id="SM00867">
    <property type="entry name" value="YceI"/>
    <property type="match status" value="1"/>
</dbReference>
<name>A0A7M2Y5A9_9FLAO</name>
<dbReference type="AlphaFoldDB" id="A0A7M2Y5A9"/>
<accession>A0A7M2Y5A9</accession>
<dbReference type="KEGG" id="kfa:Q73A0000_02470"/>
<evidence type="ECO:0000259" key="1">
    <source>
        <dbReference type="SMART" id="SM00867"/>
    </source>
</evidence>
<dbReference type="InterPro" id="IPR036761">
    <property type="entry name" value="TTHA0802/YceI-like_sf"/>
</dbReference>
<dbReference type="PANTHER" id="PTHR34406">
    <property type="entry name" value="PROTEIN YCEI"/>
    <property type="match status" value="1"/>
</dbReference>
<dbReference type="PANTHER" id="PTHR34406:SF1">
    <property type="entry name" value="PROTEIN YCEI"/>
    <property type="match status" value="1"/>
</dbReference>
<dbReference type="RefSeq" id="WP_193812516.1">
    <property type="nucleotide sequence ID" value="NZ_CP040442.1"/>
</dbReference>
<dbReference type="SUPFAM" id="SSF101874">
    <property type="entry name" value="YceI-like"/>
    <property type="match status" value="1"/>
</dbReference>
<gene>
    <name evidence="2" type="ORF">Q73A0000_02470</name>
</gene>
<sequence>MSFILIPNYYESYNYQDIFVLQNDDQLNSKYLKLDTMKNLVNFKTLVLAFGMFSGLVAAQKINSSNVKTTVSGTSTLHEWSMTSTSGTFSGNVAGNAIQDITYKMGSKTLKSGKGPMDNNAYKAIEADKYPNITFTAASVNMGKGTMTGKLTVTNVTKTITMPVNVTKNGNSYTVWGQANIKMTDYGVTPPAFMMNTVKTGNEITITVNAVAN</sequence>
<proteinExistence type="predicted"/>
<organism evidence="2 3">
    <name type="scientific">Kaistella flava</name>
    <name type="common">ex Peng et al. 2021</name>
    <dbReference type="NCBI Taxonomy" id="2038776"/>
    <lineage>
        <taxon>Bacteria</taxon>
        <taxon>Pseudomonadati</taxon>
        <taxon>Bacteroidota</taxon>
        <taxon>Flavobacteriia</taxon>
        <taxon>Flavobacteriales</taxon>
        <taxon>Weeksellaceae</taxon>
        <taxon>Chryseobacterium group</taxon>
        <taxon>Kaistella</taxon>
    </lineage>
</organism>
<reference evidence="2 3" key="1">
    <citation type="submission" date="2019-05" db="EMBL/GenBank/DDBJ databases">
        <title>Chryseobacterium sp. isolated from King George Island, maritime Antarctica.</title>
        <authorList>
            <person name="Peng X."/>
        </authorList>
    </citation>
    <scope>NUCLEOTIDE SEQUENCE [LARGE SCALE GENOMIC DNA]</scope>
    <source>
        <strain evidence="2 3">7-3A</strain>
    </source>
</reference>
<feature type="domain" description="Lipid/polyisoprenoid-binding YceI-like" evidence="1">
    <location>
        <begin position="64"/>
        <end position="213"/>
    </location>
</feature>
<evidence type="ECO:0000313" key="3">
    <source>
        <dbReference type="Proteomes" id="UP000594195"/>
    </source>
</evidence>
<evidence type="ECO:0000313" key="2">
    <source>
        <dbReference type="EMBL" id="QOW09300.1"/>
    </source>
</evidence>
<dbReference type="EMBL" id="CP040442">
    <property type="protein sequence ID" value="QOW09300.1"/>
    <property type="molecule type" value="Genomic_DNA"/>
</dbReference>
<dbReference type="InterPro" id="IPR007372">
    <property type="entry name" value="Lipid/polyisoprenoid-bd_YceI"/>
</dbReference>
<dbReference type="Pfam" id="PF04264">
    <property type="entry name" value="YceI"/>
    <property type="match status" value="1"/>
</dbReference>
<dbReference type="Proteomes" id="UP000594195">
    <property type="component" value="Chromosome"/>
</dbReference>
<keyword evidence="3" id="KW-1185">Reference proteome</keyword>
<protein>
    <submittedName>
        <fullName evidence="2">YceI family protein</fullName>
    </submittedName>
</protein>